<accession>A0A0C2CQ52</accession>
<dbReference type="PANTHER" id="PTHR14741">
    <property type="entry name" value="S-ADENOSYLMETHIONINE-DEPENDENT METHYLTRANSFERASE RELATED"/>
    <property type="match status" value="1"/>
</dbReference>
<dbReference type="PANTHER" id="PTHR14741:SF32">
    <property type="entry name" value="TRIMETHYLGUANOSINE SYNTHASE"/>
    <property type="match status" value="1"/>
</dbReference>
<name>A0A0C2CQ52_9BACT</name>
<dbReference type="GO" id="GO:0071164">
    <property type="term" value="F:RNA cap trimethylguanosine synthase activity"/>
    <property type="evidence" value="ECO:0007669"/>
    <property type="project" value="TreeGrafter"/>
</dbReference>
<dbReference type="CDD" id="cd02440">
    <property type="entry name" value="AdoMet_MTases"/>
    <property type="match status" value="1"/>
</dbReference>
<comment type="caution">
    <text evidence="1">The sequence shown here is derived from an EMBL/GenBank/DDBJ whole genome shotgun (WGS) entry which is preliminary data.</text>
</comment>
<dbReference type="Proteomes" id="UP000031599">
    <property type="component" value="Unassembled WGS sequence"/>
</dbReference>
<dbReference type="Gene3D" id="3.40.50.150">
    <property type="entry name" value="Vaccinia Virus protein VP39"/>
    <property type="match status" value="1"/>
</dbReference>
<dbReference type="AlphaFoldDB" id="A0A0C2CQ52"/>
<sequence>MSLTPEPLAMEIAALAQGRPIVDAGCGAGGNAIAFARAGCHVQAIEQDAARLELARHNAGVYGVADQIEFVHADALTFVAARADPAAILFVDPPWGANWDRSGCDLAALPLLAGILPLARNFAALWAKVPPSFATAQLLEGASGDARAMFGAAEGDERRVKFVLVRRA</sequence>
<dbReference type="EMBL" id="JMCC02000101">
    <property type="protein sequence ID" value="KIG13316.1"/>
    <property type="molecule type" value="Genomic_DNA"/>
</dbReference>
<dbReference type="Pfam" id="PF09445">
    <property type="entry name" value="Methyltransf_15"/>
    <property type="match status" value="1"/>
</dbReference>
<protein>
    <submittedName>
        <fullName evidence="1">Uncharacterized protein</fullName>
    </submittedName>
</protein>
<dbReference type="InterPro" id="IPR029063">
    <property type="entry name" value="SAM-dependent_MTases_sf"/>
</dbReference>
<evidence type="ECO:0000313" key="1">
    <source>
        <dbReference type="EMBL" id="KIG13316.1"/>
    </source>
</evidence>
<proteinExistence type="predicted"/>
<gene>
    <name evidence="1" type="ORF">DB30_00364</name>
</gene>
<reference evidence="1 2" key="1">
    <citation type="submission" date="2014-12" db="EMBL/GenBank/DDBJ databases">
        <title>Genome assembly of Enhygromyxa salina DSM 15201.</title>
        <authorList>
            <person name="Sharma G."/>
            <person name="Subramanian S."/>
        </authorList>
    </citation>
    <scope>NUCLEOTIDE SEQUENCE [LARGE SCALE GENOMIC DNA]</scope>
    <source>
        <strain evidence="1 2">DSM 15201</strain>
    </source>
</reference>
<dbReference type="InterPro" id="IPR019012">
    <property type="entry name" value="RNA_cap_Gua-N2-MeTrfase"/>
</dbReference>
<organism evidence="1 2">
    <name type="scientific">Enhygromyxa salina</name>
    <dbReference type="NCBI Taxonomy" id="215803"/>
    <lineage>
        <taxon>Bacteria</taxon>
        <taxon>Pseudomonadati</taxon>
        <taxon>Myxococcota</taxon>
        <taxon>Polyangia</taxon>
        <taxon>Nannocystales</taxon>
        <taxon>Nannocystaceae</taxon>
        <taxon>Enhygromyxa</taxon>
    </lineage>
</organism>
<evidence type="ECO:0000313" key="2">
    <source>
        <dbReference type="Proteomes" id="UP000031599"/>
    </source>
</evidence>
<dbReference type="SUPFAM" id="SSF53335">
    <property type="entry name" value="S-adenosyl-L-methionine-dependent methyltransferases"/>
    <property type="match status" value="1"/>
</dbReference>